<dbReference type="OrthoDB" id="3268477at2"/>
<reference evidence="2 3" key="1">
    <citation type="submission" date="2016-12" db="EMBL/GenBank/DDBJ databases">
        <authorList>
            <person name="Song W.-J."/>
            <person name="Kurnit D.M."/>
        </authorList>
    </citation>
    <scope>NUCLEOTIDE SEQUENCE [LARGE SCALE GENOMIC DNA]</scope>
    <source>
        <strain evidence="2 3">DSM 30827</strain>
    </source>
</reference>
<protein>
    <recommendedName>
        <fullName evidence="4">SPOR domain-containing protein</fullName>
    </recommendedName>
</protein>
<dbReference type="KEGG" id="cgv:CGLAU_08800"/>
<dbReference type="AlphaFoldDB" id="A0A1Q2HXZ1"/>
<keyword evidence="3" id="KW-1185">Reference proteome</keyword>
<organism evidence="2 3">
    <name type="scientific">Corynebacterium glaucum</name>
    <dbReference type="NCBI Taxonomy" id="187491"/>
    <lineage>
        <taxon>Bacteria</taxon>
        <taxon>Bacillati</taxon>
        <taxon>Actinomycetota</taxon>
        <taxon>Actinomycetes</taxon>
        <taxon>Mycobacteriales</taxon>
        <taxon>Corynebacteriaceae</taxon>
        <taxon>Corynebacterium</taxon>
    </lineage>
</organism>
<evidence type="ECO:0000256" key="1">
    <source>
        <dbReference type="SAM" id="MobiDB-lite"/>
    </source>
</evidence>
<dbReference type="Proteomes" id="UP000217209">
    <property type="component" value="Chromosome"/>
</dbReference>
<accession>A0A1Q2HXZ1</accession>
<evidence type="ECO:0000313" key="2">
    <source>
        <dbReference type="EMBL" id="AQQ15715.1"/>
    </source>
</evidence>
<evidence type="ECO:0000313" key="3">
    <source>
        <dbReference type="Proteomes" id="UP000217209"/>
    </source>
</evidence>
<sequence length="70" mass="7912">MADEKFYYNPATGEVTQGKVDSWDSRMGPYDTREEAEQAIAIAAERTKRADAADQADDNWGATPSWERRN</sequence>
<gene>
    <name evidence="2" type="ORF">CGLAU_08800</name>
</gene>
<feature type="region of interest" description="Disordered" evidence="1">
    <location>
        <begin position="46"/>
        <end position="70"/>
    </location>
</feature>
<dbReference type="EMBL" id="CP019688">
    <property type="protein sequence ID" value="AQQ15715.1"/>
    <property type="molecule type" value="Genomic_DNA"/>
</dbReference>
<name>A0A1Q2HXZ1_9CORY</name>
<evidence type="ECO:0008006" key="4">
    <source>
        <dbReference type="Google" id="ProtNLM"/>
    </source>
</evidence>
<proteinExistence type="predicted"/>